<organism evidence="2 3">
    <name type="scientific">Micromonospora halophytica</name>
    <dbReference type="NCBI Taxonomy" id="47864"/>
    <lineage>
        <taxon>Bacteria</taxon>
        <taxon>Bacillati</taxon>
        <taxon>Actinomycetota</taxon>
        <taxon>Actinomycetes</taxon>
        <taxon>Micromonosporales</taxon>
        <taxon>Micromonosporaceae</taxon>
        <taxon>Micromonospora</taxon>
    </lineage>
</organism>
<evidence type="ECO:0000259" key="1">
    <source>
        <dbReference type="Pfam" id="PF00005"/>
    </source>
</evidence>
<dbReference type="EMBL" id="FMDN01000001">
    <property type="protein sequence ID" value="SCG34134.1"/>
    <property type="molecule type" value="Genomic_DNA"/>
</dbReference>
<dbReference type="PANTHER" id="PTHR24221">
    <property type="entry name" value="ATP-BINDING CASSETTE SUB-FAMILY B"/>
    <property type="match status" value="1"/>
</dbReference>
<dbReference type="AlphaFoldDB" id="A0A1C5GJZ6"/>
<dbReference type="InterPro" id="IPR039421">
    <property type="entry name" value="Type_1_exporter"/>
</dbReference>
<keyword evidence="3" id="KW-1185">Reference proteome</keyword>
<protein>
    <submittedName>
        <fullName evidence="2">ABC transporter</fullName>
    </submittedName>
</protein>
<dbReference type="Gene3D" id="3.40.50.300">
    <property type="entry name" value="P-loop containing nucleotide triphosphate hydrolases"/>
    <property type="match status" value="1"/>
</dbReference>
<gene>
    <name evidence="2" type="ORF">GA0070560_101214</name>
</gene>
<dbReference type="SUPFAM" id="SSF52540">
    <property type="entry name" value="P-loop containing nucleoside triphosphate hydrolases"/>
    <property type="match status" value="1"/>
</dbReference>
<dbReference type="PANTHER" id="PTHR24221:SF654">
    <property type="entry name" value="ATP-BINDING CASSETTE SUB-FAMILY B MEMBER 6"/>
    <property type="match status" value="1"/>
</dbReference>
<sequence>MTQENHLFSGTVAENIRFGRPTADDAAVQAAARAIGAHDFIAALPDGYATEVHRRGGRLSAGQRQLVAFARAFLAAPGC</sequence>
<dbReference type="InterPro" id="IPR027417">
    <property type="entry name" value="P-loop_NTPase"/>
</dbReference>
<dbReference type="InterPro" id="IPR003439">
    <property type="entry name" value="ABC_transporter-like_ATP-bd"/>
</dbReference>
<reference evidence="3" key="1">
    <citation type="submission" date="2016-06" db="EMBL/GenBank/DDBJ databases">
        <authorList>
            <person name="Varghese N."/>
        </authorList>
    </citation>
    <scope>NUCLEOTIDE SEQUENCE [LARGE SCALE GENOMIC DNA]</scope>
    <source>
        <strain evidence="3">DSM 43171</strain>
    </source>
</reference>
<evidence type="ECO:0000313" key="3">
    <source>
        <dbReference type="Proteomes" id="UP000199408"/>
    </source>
</evidence>
<feature type="domain" description="ABC transporter" evidence="1">
    <location>
        <begin position="2"/>
        <end position="77"/>
    </location>
</feature>
<dbReference type="Proteomes" id="UP000199408">
    <property type="component" value="Unassembled WGS sequence"/>
</dbReference>
<dbReference type="GO" id="GO:0005524">
    <property type="term" value="F:ATP binding"/>
    <property type="evidence" value="ECO:0007669"/>
    <property type="project" value="InterPro"/>
</dbReference>
<evidence type="ECO:0000313" key="2">
    <source>
        <dbReference type="EMBL" id="SCG34134.1"/>
    </source>
</evidence>
<dbReference type="GO" id="GO:0034040">
    <property type="term" value="F:ATPase-coupled lipid transmembrane transporter activity"/>
    <property type="evidence" value="ECO:0007669"/>
    <property type="project" value="TreeGrafter"/>
</dbReference>
<dbReference type="STRING" id="47864.GA0070560_101214"/>
<dbReference type="Pfam" id="PF00005">
    <property type="entry name" value="ABC_tran"/>
    <property type="match status" value="1"/>
</dbReference>
<proteinExistence type="predicted"/>
<accession>A0A1C5GJZ6</accession>
<name>A0A1C5GJZ6_9ACTN</name>
<dbReference type="GO" id="GO:0016887">
    <property type="term" value="F:ATP hydrolysis activity"/>
    <property type="evidence" value="ECO:0007669"/>
    <property type="project" value="InterPro"/>
</dbReference>